<evidence type="ECO:0000256" key="1">
    <source>
        <dbReference type="ARBA" id="ARBA00022737"/>
    </source>
</evidence>
<feature type="repeat" description="PPR" evidence="2">
    <location>
        <begin position="645"/>
        <end position="679"/>
    </location>
</feature>
<dbReference type="PROSITE" id="PS51375">
    <property type="entry name" value="PPR"/>
    <property type="match status" value="7"/>
</dbReference>
<dbReference type="Gene3D" id="1.25.40.10">
    <property type="entry name" value="Tetratricopeptide repeat domain"/>
    <property type="match status" value="6"/>
</dbReference>
<evidence type="ECO:0000313" key="3">
    <source>
        <dbReference type="EMBL" id="EEF28892.1"/>
    </source>
</evidence>
<feature type="repeat" description="PPR" evidence="2">
    <location>
        <begin position="513"/>
        <end position="543"/>
    </location>
</feature>
<dbReference type="NCBIfam" id="TIGR00756">
    <property type="entry name" value="PPR"/>
    <property type="match status" value="7"/>
</dbReference>
<feature type="repeat" description="PPR" evidence="2">
    <location>
        <begin position="210"/>
        <end position="244"/>
    </location>
</feature>
<dbReference type="FunFam" id="1.25.40.10:FF:001086">
    <property type="entry name" value="Pentatricopeptide repeat-containing protein At4g33170"/>
    <property type="match status" value="1"/>
</dbReference>
<dbReference type="FunFam" id="1.25.40.10:FF:000669">
    <property type="entry name" value="Pentatricopeptide repeat-containing protein At4g33990"/>
    <property type="match status" value="1"/>
</dbReference>
<gene>
    <name evidence="3" type="ORF">RCOM_0095330</name>
</gene>
<dbReference type="FunFam" id="1.25.40.10:FF:000031">
    <property type="entry name" value="Pentatricopeptide repeat-containing protein mitochondrial"/>
    <property type="match status" value="1"/>
</dbReference>
<keyword evidence="4" id="KW-1185">Reference proteome</keyword>
<dbReference type="InterPro" id="IPR011990">
    <property type="entry name" value="TPR-like_helical_dom_sf"/>
</dbReference>
<dbReference type="FunCoup" id="B9T5G9">
    <property type="interactions" value="148"/>
</dbReference>
<feature type="repeat" description="PPR" evidence="2">
    <location>
        <begin position="544"/>
        <end position="578"/>
    </location>
</feature>
<name>B9T5G9_RICCO</name>
<dbReference type="Pfam" id="PF20431">
    <property type="entry name" value="E_motif"/>
    <property type="match status" value="1"/>
</dbReference>
<sequence length="939" mass="105537">MAKHTSSLRLIASRILYNKTLRIFTFCTISTLQQNQTKLPTKIRTFSHIIQECSDYNSLKPGKQAHARMIVSGFIPDVYISNCLMKMYLRCSHLNYAYKVFEKMSQRDVISYNTMISGYADAGEMNLANEFFYDTPKRDVVSWNSMLSGFLQNGECRKSIDVFLDMGRSEEVGFDQTTFAVVLKACSVLEDGGLGIQVHGLIVRMGFYKDVVTGSALLDMYAKCKRLDDSLKIFSEIPVKNWVCWSAIIAGCVQNDEHILGLELFKEMQKVGIGVSQSIYASVFRSCAGLSALKVGTQLHAHALKCDFGSDITVGTATLDMYAKCGSLADAQRIFNSLPKHSLQCYNAIIVGCVRNEKGFEALQFFQLLLKSGLGFNEISLSGAFSACASIKGDLDGRQLHSLSVKSTLRSNICVANSILDMYGKCEALSEACCMFDEMERRDAVSWNAVIAAHEQNGNEEETLNLFASMLRLRMEPDQFTYGSVLKACSSQQALNSGMEIHNRIIKSGLGLDSFVGGALIDMYCKCGMIEEAKKIHDRIEQQTMVSWNAIIAGFTLLKHSEDAHSFFYEMLKMSVKPDNFTYAIVLDACANLASVGLGKQIHGQIIKLELHSDVYITSTLVDMYSKCGNMQDSALVFEKAPNKDFVTWNAMICGYAQHGLGEEALGYFERMQLENVRPNHATFVSILRACAHMGFIDKGLHYFNAMLTEYGLEPQIEHYSCMIDIIGRSGRISEALKLIQEMPFEADAVIWRTLLSICKIHGNIEIAEKATNAILQLEPEDSSACILLSNIYADAGMWGKVSEMRKMMRYNKLKKEPGCSWIEVKDEVHAFLVGNKTHPRYEEIYKILSVLLDEMKWIGYIPDIDFLIDEESEEYEQKASEMENVESHKKLRLQNEQEWVMGGGVKLHSGFKRVMPPSLLYMVIARYDAAARRFEFES</sequence>
<reference evidence="4" key="1">
    <citation type="journal article" date="2010" name="Nat. Biotechnol.">
        <title>Draft genome sequence of the oilseed species Ricinus communis.</title>
        <authorList>
            <person name="Chan A.P."/>
            <person name="Crabtree J."/>
            <person name="Zhao Q."/>
            <person name="Lorenzi H."/>
            <person name="Orvis J."/>
            <person name="Puiu D."/>
            <person name="Melake-Berhan A."/>
            <person name="Jones K.M."/>
            <person name="Redman J."/>
            <person name="Chen G."/>
            <person name="Cahoon E.B."/>
            <person name="Gedil M."/>
            <person name="Stanke M."/>
            <person name="Haas B.J."/>
            <person name="Wortman J.R."/>
            <person name="Fraser-Liggett C.M."/>
            <person name="Ravel J."/>
            <person name="Rabinowicz P.D."/>
        </authorList>
    </citation>
    <scope>NUCLEOTIDE SEQUENCE [LARGE SCALE GENOMIC DNA]</scope>
    <source>
        <strain evidence="4">cv. Hale</strain>
    </source>
</reference>
<dbReference type="Pfam" id="PF01535">
    <property type="entry name" value="PPR"/>
    <property type="match status" value="9"/>
</dbReference>
<dbReference type="STRING" id="3988.B9T5G9"/>
<dbReference type="GO" id="GO:0003723">
    <property type="term" value="F:RNA binding"/>
    <property type="evidence" value="ECO:0007669"/>
    <property type="project" value="InterPro"/>
</dbReference>
<keyword evidence="1" id="KW-0677">Repeat</keyword>
<dbReference type="Proteomes" id="UP000008311">
    <property type="component" value="Unassembled WGS sequence"/>
</dbReference>
<dbReference type="InterPro" id="IPR002885">
    <property type="entry name" value="PPR_rpt"/>
</dbReference>
<dbReference type="AlphaFoldDB" id="B9T5G9"/>
<dbReference type="InParanoid" id="B9T5G9"/>
<dbReference type="FunFam" id="1.25.40.10:FF:000366">
    <property type="entry name" value="Pentatricopeptide (PPR) repeat-containing protein"/>
    <property type="match status" value="1"/>
</dbReference>
<organism evidence="3 4">
    <name type="scientific">Ricinus communis</name>
    <name type="common">Castor bean</name>
    <dbReference type="NCBI Taxonomy" id="3988"/>
    <lineage>
        <taxon>Eukaryota</taxon>
        <taxon>Viridiplantae</taxon>
        <taxon>Streptophyta</taxon>
        <taxon>Embryophyta</taxon>
        <taxon>Tracheophyta</taxon>
        <taxon>Spermatophyta</taxon>
        <taxon>Magnoliopsida</taxon>
        <taxon>eudicotyledons</taxon>
        <taxon>Gunneridae</taxon>
        <taxon>Pentapetalae</taxon>
        <taxon>rosids</taxon>
        <taxon>fabids</taxon>
        <taxon>Malpighiales</taxon>
        <taxon>Euphorbiaceae</taxon>
        <taxon>Acalyphoideae</taxon>
        <taxon>Acalypheae</taxon>
        <taxon>Ricinus</taxon>
    </lineage>
</organism>
<feature type="repeat" description="PPR" evidence="2">
    <location>
        <begin position="443"/>
        <end position="477"/>
    </location>
</feature>
<dbReference type="Pfam" id="PF13041">
    <property type="entry name" value="PPR_2"/>
    <property type="match status" value="3"/>
</dbReference>
<feature type="repeat" description="PPR" evidence="2">
    <location>
        <begin position="108"/>
        <end position="142"/>
    </location>
</feature>
<dbReference type="InterPro" id="IPR046960">
    <property type="entry name" value="PPR_At4g14850-like_plant"/>
</dbReference>
<dbReference type="FunFam" id="1.25.40.10:FF:000670">
    <property type="entry name" value="Pentatricopeptide repeat-containing protein"/>
    <property type="match status" value="1"/>
</dbReference>
<dbReference type="GO" id="GO:0009451">
    <property type="term" value="P:RNA modification"/>
    <property type="evidence" value="ECO:0007669"/>
    <property type="project" value="InterPro"/>
</dbReference>
<accession>B9T5G9</accession>
<dbReference type="EMBL" id="EQ974528">
    <property type="protein sequence ID" value="EEF28892.1"/>
    <property type="molecule type" value="Genomic_DNA"/>
</dbReference>
<dbReference type="InterPro" id="IPR046848">
    <property type="entry name" value="E_motif"/>
</dbReference>
<feature type="repeat" description="PPR" evidence="2">
    <location>
        <begin position="680"/>
        <end position="715"/>
    </location>
</feature>
<dbReference type="SUPFAM" id="SSF48452">
    <property type="entry name" value="TPR-like"/>
    <property type="match status" value="1"/>
</dbReference>
<evidence type="ECO:0000313" key="4">
    <source>
        <dbReference type="Proteomes" id="UP000008311"/>
    </source>
</evidence>
<dbReference type="PANTHER" id="PTHR47926:SF406">
    <property type="entry name" value="REPEAT (PPR) SUPERFAMILY PROTEIN, PUTATIVE-RELATED"/>
    <property type="match status" value="1"/>
</dbReference>
<evidence type="ECO:0000256" key="2">
    <source>
        <dbReference type="PROSITE-ProRule" id="PRU00708"/>
    </source>
</evidence>
<dbReference type="PANTHER" id="PTHR47926">
    <property type="entry name" value="PENTATRICOPEPTIDE REPEAT-CONTAINING PROTEIN"/>
    <property type="match status" value="1"/>
</dbReference>
<dbReference type="eggNOG" id="KOG4197">
    <property type="taxonomic scope" value="Eukaryota"/>
</dbReference>
<protein>
    <submittedName>
        <fullName evidence="3">Pentatricopeptide repeat-containing protein, putative</fullName>
    </submittedName>
</protein>
<dbReference type="FunFam" id="1.25.40.10:FF:000780">
    <property type="entry name" value="Pentatricopeptide repeat-containing protein isoform A"/>
    <property type="match status" value="1"/>
</dbReference>
<proteinExistence type="predicted"/>